<feature type="compositionally biased region" description="Basic residues" evidence="1">
    <location>
        <begin position="93"/>
        <end position="102"/>
    </location>
</feature>
<evidence type="ECO:0000256" key="1">
    <source>
        <dbReference type="SAM" id="MobiDB-lite"/>
    </source>
</evidence>
<dbReference type="AlphaFoldDB" id="A0A4D8QVA1"/>
<evidence type="ECO:0000313" key="3">
    <source>
        <dbReference type="Proteomes" id="UP000298693"/>
    </source>
</evidence>
<feature type="region of interest" description="Disordered" evidence="1">
    <location>
        <begin position="66"/>
        <end position="103"/>
    </location>
</feature>
<organism evidence="2 3">
    <name type="scientific">Azospirillum brasilense</name>
    <dbReference type="NCBI Taxonomy" id="192"/>
    <lineage>
        <taxon>Bacteria</taxon>
        <taxon>Pseudomonadati</taxon>
        <taxon>Pseudomonadota</taxon>
        <taxon>Alphaproteobacteria</taxon>
        <taxon>Rhodospirillales</taxon>
        <taxon>Azospirillaceae</taxon>
        <taxon>Azospirillum</taxon>
    </lineage>
</organism>
<gene>
    <name evidence="2" type="ORF">D3869_05745</name>
</gene>
<name>A0A4D8QVA1_AZOBR</name>
<evidence type="ECO:0000313" key="2">
    <source>
        <dbReference type="EMBL" id="QCO14758.1"/>
    </source>
</evidence>
<feature type="region of interest" description="Disordered" evidence="1">
    <location>
        <begin position="121"/>
        <end position="147"/>
    </location>
</feature>
<protein>
    <submittedName>
        <fullName evidence="2">Uncharacterized protein</fullName>
    </submittedName>
</protein>
<dbReference type="EMBL" id="CP032345">
    <property type="protein sequence ID" value="QCO14758.1"/>
    <property type="molecule type" value="Genomic_DNA"/>
</dbReference>
<accession>A0A4D8QVA1</accession>
<sequence>MQDECRCDVRQRAWPANVWPGDGPRCHRRRREQDHPLPLGLLHGGSLGGSLGGFPGAVRAAAPRRAAFRPRRGGAAGARAADGASGASDLHGQRGRLHGRARGHADAAGWADGLADRRCADPRRGGGGGPGLVARHQHRPFLMPAIA</sequence>
<feature type="compositionally biased region" description="Low complexity" evidence="1">
    <location>
        <begin position="77"/>
        <end position="90"/>
    </location>
</feature>
<reference evidence="2 3" key="1">
    <citation type="submission" date="2018-09" db="EMBL/GenBank/DDBJ databases">
        <title>Whole genome based analysis of evolution and adaptive divergence in Indian and Brazilian strains of Azospirillum brasilense.</title>
        <authorList>
            <person name="Singh C."/>
            <person name="Tripathi A.K."/>
        </authorList>
    </citation>
    <scope>NUCLEOTIDE SEQUENCE [LARGE SCALE GENOMIC DNA]</scope>
    <source>
        <strain evidence="2 3">MTCC4039</strain>
    </source>
</reference>
<proteinExistence type="predicted"/>
<dbReference type="Proteomes" id="UP000298693">
    <property type="component" value="Chromosome"/>
</dbReference>